<protein>
    <recommendedName>
        <fullName evidence="3">LysR substrate-binding domain-containing protein</fullName>
    </recommendedName>
</protein>
<gene>
    <name evidence="1" type="ORF">ACFY05_34965</name>
</gene>
<sequence length="128" mass="12893">MARQLGHPHITLVAMTGRVARALARIRRATPRLDVTVRVTGRQEVVAAVATGDSSLGLIALVAAGHGLAVLPAATGPTPGVRAVPATSPRLVHRTELLHGRIAGPAAAALVAALTGHPSGAGDHSPDQ</sequence>
<accession>A0ABW6VGJ4</accession>
<evidence type="ECO:0000313" key="2">
    <source>
        <dbReference type="Proteomes" id="UP001602119"/>
    </source>
</evidence>
<evidence type="ECO:0008006" key="3">
    <source>
        <dbReference type="Google" id="ProtNLM"/>
    </source>
</evidence>
<organism evidence="1 2">
    <name type="scientific">Microtetraspora fusca</name>
    <dbReference type="NCBI Taxonomy" id="1997"/>
    <lineage>
        <taxon>Bacteria</taxon>
        <taxon>Bacillati</taxon>
        <taxon>Actinomycetota</taxon>
        <taxon>Actinomycetes</taxon>
        <taxon>Streptosporangiales</taxon>
        <taxon>Streptosporangiaceae</taxon>
        <taxon>Microtetraspora</taxon>
    </lineage>
</organism>
<name>A0ABW6VGJ4_MICFU</name>
<reference evidence="1 2" key="1">
    <citation type="submission" date="2024-10" db="EMBL/GenBank/DDBJ databases">
        <title>The Natural Products Discovery Center: Release of the First 8490 Sequenced Strains for Exploring Actinobacteria Biosynthetic Diversity.</title>
        <authorList>
            <person name="Kalkreuter E."/>
            <person name="Kautsar S.A."/>
            <person name="Yang D."/>
            <person name="Bader C.D."/>
            <person name="Teijaro C.N."/>
            <person name="Fluegel L."/>
            <person name="Davis C.M."/>
            <person name="Simpson J.R."/>
            <person name="Lauterbach L."/>
            <person name="Steele A.D."/>
            <person name="Gui C."/>
            <person name="Meng S."/>
            <person name="Li G."/>
            <person name="Viehrig K."/>
            <person name="Ye F."/>
            <person name="Su P."/>
            <person name="Kiefer A.F."/>
            <person name="Nichols A."/>
            <person name="Cepeda A.J."/>
            <person name="Yan W."/>
            <person name="Fan B."/>
            <person name="Jiang Y."/>
            <person name="Adhikari A."/>
            <person name="Zheng C.-J."/>
            <person name="Schuster L."/>
            <person name="Cowan T.M."/>
            <person name="Smanski M.J."/>
            <person name="Chevrette M.G."/>
            <person name="De Carvalho L.P.S."/>
            <person name="Shen B."/>
        </authorList>
    </citation>
    <scope>NUCLEOTIDE SEQUENCE [LARGE SCALE GENOMIC DNA]</scope>
    <source>
        <strain evidence="1 2">NPDC001281</strain>
    </source>
</reference>
<dbReference type="RefSeq" id="WP_066944821.1">
    <property type="nucleotide sequence ID" value="NZ_BBYK01000058.1"/>
</dbReference>
<evidence type="ECO:0000313" key="1">
    <source>
        <dbReference type="EMBL" id="MFF4778041.1"/>
    </source>
</evidence>
<comment type="caution">
    <text evidence="1">The sequence shown here is derived from an EMBL/GenBank/DDBJ whole genome shotgun (WGS) entry which is preliminary data.</text>
</comment>
<dbReference type="Gene3D" id="3.40.190.10">
    <property type="entry name" value="Periplasmic binding protein-like II"/>
    <property type="match status" value="1"/>
</dbReference>
<keyword evidence="2" id="KW-1185">Reference proteome</keyword>
<dbReference type="Proteomes" id="UP001602119">
    <property type="component" value="Unassembled WGS sequence"/>
</dbReference>
<dbReference type="EMBL" id="JBIAXI010000028">
    <property type="protein sequence ID" value="MFF4778041.1"/>
    <property type="molecule type" value="Genomic_DNA"/>
</dbReference>
<proteinExistence type="predicted"/>